<dbReference type="PANTHER" id="PTHR43877">
    <property type="entry name" value="AMINOALKYLPHOSPHONATE N-ACETYLTRANSFERASE-RELATED-RELATED"/>
    <property type="match status" value="1"/>
</dbReference>
<dbReference type="PANTHER" id="PTHR43877:SF1">
    <property type="entry name" value="ACETYLTRANSFERASE"/>
    <property type="match status" value="1"/>
</dbReference>
<organism evidence="4 5">
    <name type="scientific">Actinoplanes aureus</name>
    <dbReference type="NCBI Taxonomy" id="2792083"/>
    <lineage>
        <taxon>Bacteria</taxon>
        <taxon>Bacillati</taxon>
        <taxon>Actinomycetota</taxon>
        <taxon>Actinomycetes</taxon>
        <taxon>Micromonosporales</taxon>
        <taxon>Micromonosporaceae</taxon>
        <taxon>Actinoplanes</taxon>
    </lineage>
</organism>
<keyword evidence="2" id="KW-0012">Acyltransferase</keyword>
<evidence type="ECO:0000259" key="3">
    <source>
        <dbReference type="PROSITE" id="PS51186"/>
    </source>
</evidence>
<keyword evidence="1" id="KW-0808">Transferase</keyword>
<reference evidence="4" key="1">
    <citation type="submission" date="2020-11" db="EMBL/GenBank/DDBJ databases">
        <title>Isolation and identification of active actinomycetes.</title>
        <authorList>
            <person name="Sun X."/>
        </authorList>
    </citation>
    <scope>NUCLEOTIDE SEQUENCE</scope>
    <source>
        <strain evidence="4">NEAU-A11</strain>
    </source>
</reference>
<dbReference type="RefSeq" id="WP_196419413.1">
    <property type="nucleotide sequence ID" value="NZ_JADQTO010000029.1"/>
</dbReference>
<dbReference type="InterPro" id="IPR000182">
    <property type="entry name" value="GNAT_dom"/>
</dbReference>
<dbReference type="Proteomes" id="UP000598146">
    <property type="component" value="Unassembled WGS sequence"/>
</dbReference>
<dbReference type="SUPFAM" id="SSF55729">
    <property type="entry name" value="Acyl-CoA N-acyltransferases (Nat)"/>
    <property type="match status" value="1"/>
</dbReference>
<feature type="domain" description="N-acetyltransferase" evidence="3">
    <location>
        <begin position="2"/>
        <end position="168"/>
    </location>
</feature>
<evidence type="ECO:0000256" key="1">
    <source>
        <dbReference type="ARBA" id="ARBA00022679"/>
    </source>
</evidence>
<dbReference type="Pfam" id="PF00583">
    <property type="entry name" value="Acetyltransf_1"/>
    <property type="match status" value="1"/>
</dbReference>
<gene>
    <name evidence="4" type="ORF">I4J89_39955</name>
</gene>
<name>A0A931CI98_9ACTN</name>
<dbReference type="PROSITE" id="PS51186">
    <property type="entry name" value="GNAT"/>
    <property type="match status" value="1"/>
</dbReference>
<evidence type="ECO:0000313" key="4">
    <source>
        <dbReference type="EMBL" id="MBG0567636.1"/>
    </source>
</evidence>
<proteinExistence type="predicted"/>
<sequence>MAEVRAARDEDVEAICDICARAYHATYAGLVSSDYLNRMLDEFYRPERVGKAIAATPPDWLGYQVAEHDGRVLGFAAGGITTAGAGELFTLYLEPGERGRGLGTLLLDRITEQLREQGATEMWVAALAGNELAVPFYRARGFVKEGERPAYGTTGAEDYRSWLLRRPI</sequence>
<dbReference type="EMBL" id="JADQTO010000029">
    <property type="protein sequence ID" value="MBG0567636.1"/>
    <property type="molecule type" value="Genomic_DNA"/>
</dbReference>
<dbReference type="GO" id="GO:0016747">
    <property type="term" value="F:acyltransferase activity, transferring groups other than amino-acyl groups"/>
    <property type="evidence" value="ECO:0007669"/>
    <property type="project" value="InterPro"/>
</dbReference>
<accession>A0A931CI98</accession>
<dbReference type="CDD" id="cd04301">
    <property type="entry name" value="NAT_SF"/>
    <property type="match status" value="1"/>
</dbReference>
<comment type="caution">
    <text evidence="4">The sequence shown here is derived from an EMBL/GenBank/DDBJ whole genome shotgun (WGS) entry which is preliminary data.</text>
</comment>
<dbReference type="Gene3D" id="3.40.630.30">
    <property type="match status" value="1"/>
</dbReference>
<keyword evidence="5" id="KW-1185">Reference proteome</keyword>
<dbReference type="InterPro" id="IPR016181">
    <property type="entry name" value="Acyl_CoA_acyltransferase"/>
</dbReference>
<evidence type="ECO:0000313" key="5">
    <source>
        <dbReference type="Proteomes" id="UP000598146"/>
    </source>
</evidence>
<dbReference type="AlphaFoldDB" id="A0A931CI98"/>
<evidence type="ECO:0000256" key="2">
    <source>
        <dbReference type="ARBA" id="ARBA00023315"/>
    </source>
</evidence>
<dbReference type="InterPro" id="IPR050832">
    <property type="entry name" value="Bact_Acetyltransf"/>
</dbReference>
<protein>
    <submittedName>
        <fullName evidence="4">GNAT family N-acetyltransferase</fullName>
    </submittedName>
</protein>